<evidence type="ECO:0000313" key="3">
    <source>
        <dbReference type="EMBL" id="ETN36615.1"/>
    </source>
</evidence>
<organism evidence="3 4">
    <name type="scientific">Cyphellophora europaea (strain CBS 101466)</name>
    <name type="common">Phialophora europaea</name>
    <dbReference type="NCBI Taxonomy" id="1220924"/>
    <lineage>
        <taxon>Eukaryota</taxon>
        <taxon>Fungi</taxon>
        <taxon>Dikarya</taxon>
        <taxon>Ascomycota</taxon>
        <taxon>Pezizomycotina</taxon>
        <taxon>Eurotiomycetes</taxon>
        <taxon>Chaetothyriomycetidae</taxon>
        <taxon>Chaetothyriales</taxon>
        <taxon>Cyphellophoraceae</taxon>
        <taxon>Cyphellophora</taxon>
    </lineage>
</organism>
<dbReference type="InterPro" id="IPR036249">
    <property type="entry name" value="Thioredoxin-like_sf"/>
</dbReference>
<sequence length="295" mass="31501">MPSGLDIDHKTPITNNIAPYTSHLLVSTGQSDWASRIEDESTPPHSQPWGNLVGALKAAFGRNGQYHSRTSNVLVTTSSLPAARSSGRTVLAFPTGEEITLPPSPSIQSSNTDDEPLSALLAYLARATHTTGSHGPPPPPLHSVPITHPTILICSHNSRDTRCGVLGPLLVSEFKRLLPPSLQLDAEQGTRVAGISHIGGHKWAGNVIVYIPRGWSLRRRAIVDGEEASASLEEDRAAHGGPSGKESPLAGKGVWYGRVEPRHVEGIINETILGGKVIRELCRGVVDEGGRIIRI</sequence>
<evidence type="ECO:0000256" key="2">
    <source>
        <dbReference type="ARBA" id="ARBA00040895"/>
    </source>
</evidence>
<dbReference type="InterPro" id="IPR009737">
    <property type="entry name" value="Aim32/Apd1-like"/>
</dbReference>
<dbReference type="GeneID" id="19976232"/>
<gene>
    <name evidence="3" type="ORF">HMPREF1541_08893</name>
</gene>
<name>W2RJU2_CYPE1</name>
<dbReference type="HOGENOM" id="CLU_044499_0_0_1"/>
<dbReference type="SUPFAM" id="SSF52833">
    <property type="entry name" value="Thioredoxin-like"/>
    <property type="match status" value="1"/>
</dbReference>
<dbReference type="AlphaFoldDB" id="W2RJU2"/>
<reference evidence="3 4" key="1">
    <citation type="submission" date="2013-03" db="EMBL/GenBank/DDBJ databases">
        <title>The Genome Sequence of Phialophora europaea CBS 101466.</title>
        <authorList>
            <consortium name="The Broad Institute Genomics Platform"/>
            <person name="Cuomo C."/>
            <person name="de Hoog S."/>
            <person name="Gorbushina A."/>
            <person name="Walker B."/>
            <person name="Young S.K."/>
            <person name="Zeng Q."/>
            <person name="Gargeya S."/>
            <person name="Fitzgerald M."/>
            <person name="Haas B."/>
            <person name="Abouelleil A."/>
            <person name="Allen A.W."/>
            <person name="Alvarado L."/>
            <person name="Arachchi H.M."/>
            <person name="Berlin A.M."/>
            <person name="Chapman S.B."/>
            <person name="Gainer-Dewar J."/>
            <person name="Goldberg J."/>
            <person name="Griggs A."/>
            <person name="Gujja S."/>
            <person name="Hansen M."/>
            <person name="Howarth C."/>
            <person name="Imamovic A."/>
            <person name="Ireland A."/>
            <person name="Larimer J."/>
            <person name="McCowan C."/>
            <person name="Murphy C."/>
            <person name="Pearson M."/>
            <person name="Poon T.W."/>
            <person name="Priest M."/>
            <person name="Roberts A."/>
            <person name="Saif S."/>
            <person name="Shea T."/>
            <person name="Sisk P."/>
            <person name="Sykes S."/>
            <person name="Wortman J."/>
            <person name="Nusbaum C."/>
            <person name="Birren B."/>
        </authorList>
    </citation>
    <scope>NUCLEOTIDE SEQUENCE [LARGE SCALE GENOMIC DNA]</scope>
    <source>
        <strain evidence="3 4">CBS 101466</strain>
    </source>
</reference>
<evidence type="ECO:0000256" key="1">
    <source>
        <dbReference type="ARBA" id="ARBA00038208"/>
    </source>
</evidence>
<dbReference type="EMBL" id="KB822725">
    <property type="protein sequence ID" value="ETN36615.1"/>
    <property type="molecule type" value="Genomic_DNA"/>
</dbReference>
<dbReference type="OrthoDB" id="10253744at2759"/>
<dbReference type="InParanoid" id="W2RJU2"/>
<dbReference type="PANTHER" id="PTHR31902">
    <property type="entry name" value="ACTIN PATCHES DISTAL PROTEIN 1"/>
    <property type="match status" value="1"/>
</dbReference>
<dbReference type="VEuPathDB" id="FungiDB:HMPREF1541_08893"/>
<keyword evidence="4" id="KW-1185">Reference proteome</keyword>
<protein>
    <recommendedName>
        <fullName evidence="2">Altered inheritance of mitochondria protein 32</fullName>
    </recommendedName>
</protein>
<proteinExistence type="inferred from homology"/>
<dbReference type="PANTHER" id="PTHR31902:SF7">
    <property type="entry name" value="ALTERED INHERITANCE OF MITOCHONDRIA PROTEIN 32"/>
    <property type="match status" value="1"/>
</dbReference>
<dbReference type="RefSeq" id="XP_008721433.1">
    <property type="nucleotide sequence ID" value="XM_008723211.1"/>
</dbReference>
<dbReference type="CDD" id="cd03062">
    <property type="entry name" value="TRX_Fd_Sucrase"/>
    <property type="match status" value="1"/>
</dbReference>
<dbReference type="Gene3D" id="3.40.30.10">
    <property type="entry name" value="Glutaredoxin"/>
    <property type="match status" value="1"/>
</dbReference>
<dbReference type="eggNOG" id="ENOG502QS3W">
    <property type="taxonomic scope" value="Eukaryota"/>
</dbReference>
<dbReference type="Proteomes" id="UP000030752">
    <property type="component" value="Unassembled WGS sequence"/>
</dbReference>
<dbReference type="Pfam" id="PF06999">
    <property type="entry name" value="Suc_Fer-like"/>
    <property type="match status" value="1"/>
</dbReference>
<dbReference type="STRING" id="1220924.W2RJU2"/>
<evidence type="ECO:0000313" key="4">
    <source>
        <dbReference type="Proteomes" id="UP000030752"/>
    </source>
</evidence>
<accession>W2RJU2</accession>
<comment type="similarity">
    <text evidence="1">Belongs to the AIM32 family.</text>
</comment>